<evidence type="ECO:0000256" key="5">
    <source>
        <dbReference type="ARBA" id="ARBA00022989"/>
    </source>
</evidence>
<dbReference type="GO" id="GO:0042773">
    <property type="term" value="P:ATP synthesis coupled electron transport"/>
    <property type="evidence" value="ECO:0007669"/>
    <property type="project" value="InterPro"/>
</dbReference>
<reference evidence="11" key="1">
    <citation type="submission" date="2016-10" db="EMBL/GenBank/DDBJ databases">
        <authorList>
            <person name="Varghese N."/>
            <person name="Submissions S."/>
        </authorList>
    </citation>
    <scope>NUCLEOTIDE SEQUENCE [LARGE SCALE GENOMIC DNA]</scope>
    <source>
        <strain evidence="11">DSM 23920</strain>
    </source>
</reference>
<name>A0A1H4FE68_9BACT</name>
<dbReference type="RefSeq" id="WP_089764157.1">
    <property type="nucleotide sequence ID" value="NZ_BKAT01000043.1"/>
</dbReference>
<feature type="transmembrane region" description="Helical" evidence="8">
    <location>
        <begin position="369"/>
        <end position="391"/>
    </location>
</feature>
<dbReference type="AlphaFoldDB" id="A0A1H4FE68"/>
<dbReference type="EMBL" id="FNRL01000024">
    <property type="protein sequence ID" value="SEA95643.1"/>
    <property type="molecule type" value="Genomic_DNA"/>
</dbReference>
<dbReference type="PANTHER" id="PTHR42703:SF1">
    <property type="entry name" value="NA(+)_H(+) ANTIPORTER SUBUNIT D1"/>
    <property type="match status" value="1"/>
</dbReference>
<evidence type="ECO:0000256" key="7">
    <source>
        <dbReference type="RuleBase" id="RU000320"/>
    </source>
</evidence>
<evidence type="ECO:0000256" key="1">
    <source>
        <dbReference type="ARBA" id="ARBA00004651"/>
    </source>
</evidence>
<evidence type="ECO:0000259" key="9">
    <source>
        <dbReference type="Pfam" id="PF00361"/>
    </source>
</evidence>
<evidence type="ECO:0000256" key="6">
    <source>
        <dbReference type="ARBA" id="ARBA00023136"/>
    </source>
</evidence>
<comment type="subcellular location">
    <subcellularLocation>
        <location evidence="1">Cell membrane</location>
        <topology evidence="1">Multi-pass membrane protein</topology>
    </subcellularLocation>
    <subcellularLocation>
        <location evidence="7">Membrane</location>
        <topology evidence="7">Multi-pass membrane protein</topology>
    </subcellularLocation>
</comment>
<feature type="transmembrane region" description="Helical" evidence="8">
    <location>
        <begin position="240"/>
        <end position="261"/>
    </location>
</feature>
<feature type="transmembrane region" description="Helical" evidence="8">
    <location>
        <begin position="403"/>
        <end position="423"/>
    </location>
</feature>
<feature type="transmembrane region" description="Helical" evidence="8">
    <location>
        <begin position="163"/>
        <end position="184"/>
    </location>
</feature>
<protein>
    <submittedName>
        <fullName evidence="10">Multisubunit sodium/proton antiporter, MrpD subunit</fullName>
    </submittedName>
</protein>
<accession>A0A1H4FE68</accession>
<dbReference type="InterPro" id="IPR003918">
    <property type="entry name" value="NADH_UbQ_OxRdtase"/>
</dbReference>
<evidence type="ECO:0000313" key="10">
    <source>
        <dbReference type="EMBL" id="SEA95643.1"/>
    </source>
</evidence>
<feature type="transmembrane region" description="Helical" evidence="8">
    <location>
        <begin position="455"/>
        <end position="474"/>
    </location>
</feature>
<keyword evidence="5 8" id="KW-1133">Transmembrane helix</keyword>
<feature type="transmembrane region" description="Helical" evidence="8">
    <location>
        <begin position="108"/>
        <end position="127"/>
    </location>
</feature>
<evidence type="ECO:0000313" key="11">
    <source>
        <dbReference type="Proteomes" id="UP000199656"/>
    </source>
</evidence>
<feature type="transmembrane region" description="Helical" evidence="8">
    <location>
        <begin position="31"/>
        <end position="50"/>
    </location>
</feature>
<dbReference type="InterPro" id="IPR050586">
    <property type="entry name" value="CPA3_Na-H_Antiporter_D"/>
</dbReference>
<evidence type="ECO:0000256" key="4">
    <source>
        <dbReference type="ARBA" id="ARBA00022692"/>
    </source>
</evidence>
<feature type="transmembrane region" description="Helical" evidence="8">
    <location>
        <begin position="204"/>
        <end position="228"/>
    </location>
</feature>
<dbReference type="Proteomes" id="UP000199656">
    <property type="component" value="Unassembled WGS sequence"/>
</dbReference>
<organism evidence="10 11">
    <name type="scientific">Chitinophaga terrae</name>
    <name type="common">ex Kim and Jung 2007</name>
    <dbReference type="NCBI Taxonomy" id="408074"/>
    <lineage>
        <taxon>Bacteria</taxon>
        <taxon>Pseudomonadati</taxon>
        <taxon>Bacteroidota</taxon>
        <taxon>Chitinophagia</taxon>
        <taxon>Chitinophagales</taxon>
        <taxon>Chitinophagaceae</taxon>
        <taxon>Chitinophaga</taxon>
    </lineage>
</organism>
<feature type="transmembrane region" description="Helical" evidence="8">
    <location>
        <begin position="327"/>
        <end position="348"/>
    </location>
</feature>
<feature type="transmembrane region" description="Helical" evidence="8">
    <location>
        <begin position="273"/>
        <end position="292"/>
    </location>
</feature>
<dbReference type="STRING" id="408074.SAMN05660909_04345"/>
<dbReference type="Pfam" id="PF00361">
    <property type="entry name" value="Proton_antipo_M"/>
    <property type="match status" value="1"/>
</dbReference>
<sequence length="510" mass="56767">MTDRYLILPIIGHMFTAVLLIFFWRKVNTQRIISVLGSLAVMGLSVGLFIKTYRAGYLTMQAGNWQAPFGITFVADVFSSTMILLTGFTGLAVCVYSTVGISRQRIQYGFFPIFHFLLLGLNGAFLAGDIFNLYVWFEVIIISSFVLMTLGGRKPQVEGGIKYVTLNLLASVMFLTAIAILYGLTGSLNMADLSLKMSAIPNKGLVEITGLLFFIGFGIKSAVFPLYFWLPSSYHTPPSAIAAIFGGLLTKVGIYALIRVYTLIFVPDPFTKQVFLVIASLTLLTGAFGALTKRNMRMMFSYLIVCHIGFLLGGIGMYTRLALAGTVFYLVHDIIVKTNLFLVSGLIYKIRGTMNMDELGGMYEDYPRLSLLFSVVFFSLVGIPPLSGFWPKIYLFRETFTTGAWYLLAAMIIASLVTLYVMAKMWGDVFWKKGQEMENKLTDDFSGMNWKKRGMLITPVVFLAVLSLYIGFFAQRINVLSERIANDLLHPEPYIQAVLGADAVKTPQSE</sequence>
<evidence type="ECO:0000256" key="2">
    <source>
        <dbReference type="ARBA" id="ARBA00005346"/>
    </source>
</evidence>
<dbReference type="GO" id="GO:0008137">
    <property type="term" value="F:NADH dehydrogenase (ubiquinone) activity"/>
    <property type="evidence" value="ECO:0007669"/>
    <property type="project" value="InterPro"/>
</dbReference>
<feature type="transmembrane region" description="Helical" evidence="8">
    <location>
        <begin position="299"/>
        <end position="321"/>
    </location>
</feature>
<proteinExistence type="inferred from homology"/>
<feature type="transmembrane region" description="Helical" evidence="8">
    <location>
        <begin position="133"/>
        <end position="151"/>
    </location>
</feature>
<feature type="domain" description="NADH:quinone oxidoreductase/Mrp antiporter transmembrane" evidence="9">
    <location>
        <begin position="127"/>
        <end position="418"/>
    </location>
</feature>
<feature type="transmembrane region" description="Helical" evidence="8">
    <location>
        <begin position="6"/>
        <end position="24"/>
    </location>
</feature>
<evidence type="ECO:0000256" key="8">
    <source>
        <dbReference type="SAM" id="Phobius"/>
    </source>
</evidence>
<dbReference type="PRINTS" id="PR01437">
    <property type="entry name" value="NUOXDRDTASE4"/>
</dbReference>
<keyword evidence="11" id="KW-1185">Reference proteome</keyword>
<dbReference type="PANTHER" id="PTHR42703">
    <property type="entry name" value="NADH DEHYDROGENASE"/>
    <property type="match status" value="1"/>
</dbReference>
<keyword evidence="6 8" id="KW-0472">Membrane</keyword>
<dbReference type="OrthoDB" id="9807568at2"/>
<gene>
    <name evidence="10" type="ORF">SAMN05660909_04345</name>
</gene>
<feature type="transmembrane region" description="Helical" evidence="8">
    <location>
        <begin position="70"/>
        <end position="96"/>
    </location>
</feature>
<keyword evidence="4 7" id="KW-0812">Transmembrane</keyword>
<dbReference type="InterPro" id="IPR001750">
    <property type="entry name" value="ND/Mrp_TM"/>
</dbReference>
<evidence type="ECO:0000256" key="3">
    <source>
        <dbReference type="ARBA" id="ARBA00022475"/>
    </source>
</evidence>
<keyword evidence="3" id="KW-1003">Cell membrane</keyword>
<comment type="similarity">
    <text evidence="2">Belongs to the CPA3 antiporters (TC 2.A.63) subunit D family.</text>
</comment>
<dbReference type="GO" id="GO:0005886">
    <property type="term" value="C:plasma membrane"/>
    <property type="evidence" value="ECO:0007669"/>
    <property type="project" value="UniProtKB-SubCell"/>
</dbReference>